<dbReference type="Pfam" id="PF13202">
    <property type="entry name" value="EF-hand_5"/>
    <property type="match status" value="1"/>
</dbReference>
<gene>
    <name evidence="5" type="ORF">TrST_g5563</name>
</gene>
<reference evidence="6" key="1">
    <citation type="journal article" date="2023" name="Commun. Biol.">
        <title>Genome analysis of Parmales, the sister group of diatoms, reveals the evolutionary specialization of diatoms from phago-mixotrophs to photoautotrophs.</title>
        <authorList>
            <person name="Ban H."/>
            <person name="Sato S."/>
            <person name="Yoshikawa S."/>
            <person name="Yamada K."/>
            <person name="Nakamura Y."/>
            <person name="Ichinomiya M."/>
            <person name="Sato N."/>
            <person name="Blanc-Mathieu R."/>
            <person name="Endo H."/>
            <person name="Kuwata A."/>
            <person name="Ogata H."/>
        </authorList>
    </citation>
    <scope>NUCLEOTIDE SEQUENCE [LARGE SCALE GENOMIC DNA]</scope>
    <source>
        <strain evidence="6">NIES 3701</strain>
    </source>
</reference>
<evidence type="ECO:0000259" key="4">
    <source>
        <dbReference type="PROSITE" id="PS50222"/>
    </source>
</evidence>
<name>A0A9W7BD70_9STRA</name>
<feature type="domain" description="EF-hand" evidence="4">
    <location>
        <begin position="247"/>
        <end position="282"/>
    </location>
</feature>
<feature type="compositionally biased region" description="Acidic residues" evidence="2">
    <location>
        <begin position="840"/>
        <end position="855"/>
    </location>
</feature>
<dbReference type="Gene3D" id="1.10.238.10">
    <property type="entry name" value="EF-hand"/>
    <property type="match status" value="1"/>
</dbReference>
<evidence type="ECO:0000256" key="3">
    <source>
        <dbReference type="SAM" id="SignalP"/>
    </source>
</evidence>
<feature type="region of interest" description="Disordered" evidence="2">
    <location>
        <begin position="805"/>
        <end position="855"/>
    </location>
</feature>
<dbReference type="InterPro" id="IPR002048">
    <property type="entry name" value="EF_hand_dom"/>
</dbReference>
<evidence type="ECO:0000256" key="2">
    <source>
        <dbReference type="SAM" id="MobiDB-lite"/>
    </source>
</evidence>
<feature type="chain" id="PRO_5040984765" description="EF-hand domain-containing protein" evidence="3">
    <location>
        <begin position="26"/>
        <end position="855"/>
    </location>
</feature>
<dbReference type="SUPFAM" id="SSF47473">
    <property type="entry name" value="EF-hand"/>
    <property type="match status" value="1"/>
</dbReference>
<dbReference type="EMBL" id="BRXY01000313">
    <property type="protein sequence ID" value="GMH86416.1"/>
    <property type="molecule type" value="Genomic_DNA"/>
</dbReference>
<dbReference type="PROSITE" id="PS00018">
    <property type="entry name" value="EF_HAND_1"/>
    <property type="match status" value="2"/>
</dbReference>
<dbReference type="OrthoDB" id="26525at2759"/>
<keyword evidence="6" id="KW-1185">Reference proteome</keyword>
<feature type="region of interest" description="Disordered" evidence="2">
    <location>
        <begin position="720"/>
        <end position="755"/>
    </location>
</feature>
<dbReference type="PROSITE" id="PS50222">
    <property type="entry name" value="EF_HAND_2"/>
    <property type="match status" value="2"/>
</dbReference>
<feature type="compositionally biased region" description="Low complexity" evidence="2">
    <location>
        <begin position="347"/>
        <end position="369"/>
    </location>
</feature>
<keyword evidence="3" id="KW-0732">Signal</keyword>
<dbReference type="GO" id="GO:0005509">
    <property type="term" value="F:calcium ion binding"/>
    <property type="evidence" value="ECO:0007669"/>
    <property type="project" value="InterPro"/>
</dbReference>
<evidence type="ECO:0000313" key="6">
    <source>
        <dbReference type="Proteomes" id="UP001165085"/>
    </source>
</evidence>
<feature type="compositionally biased region" description="Polar residues" evidence="2">
    <location>
        <begin position="67"/>
        <end position="88"/>
    </location>
</feature>
<feature type="compositionally biased region" description="Basic residues" evidence="2">
    <location>
        <begin position="34"/>
        <end position="44"/>
    </location>
</feature>
<keyword evidence="1" id="KW-0106">Calcium</keyword>
<feature type="domain" description="EF-hand" evidence="4">
    <location>
        <begin position="195"/>
        <end position="230"/>
    </location>
</feature>
<accession>A0A9W7BD70</accession>
<evidence type="ECO:0000256" key="1">
    <source>
        <dbReference type="ARBA" id="ARBA00022837"/>
    </source>
</evidence>
<organism evidence="5 6">
    <name type="scientific">Triparma strigata</name>
    <dbReference type="NCBI Taxonomy" id="1606541"/>
    <lineage>
        <taxon>Eukaryota</taxon>
        <taxon>Sar</taxon>
        <taxon>Stramenopiles</taxon>
        <taxon>Ochrophyta</taxon>
        <taxon>Bolidophyceae</taxon>
        <taxon>Parmales</taxon>
        <taxon>Triparmaceae</taxon>
        <taxon>Triparma</taxon>
    </lineage>
</organism>
<comment type="caution">
    <text evidence="5">The sequence shown here is derived from an EMBL/GenBank/DDBJ whole genome shotgun (WGS) entry which is preliminary data.</text>
</comment>
<evidence type="ECO:0000313" key="5">
    <source>
        <dbReference type="EMBL" id="GMH86416.1"/>
    </source>
</evidence>
<feature type="compositionally biased region" description="Acidic residues" evidence="2">
    <location>
        <begin position="734"/>
        <end position="745"/>
    </location>
</feature>
<feature type="region of interest" description="Disordered" evidence="2">
    <location>
        <begin position="307"/>
        <end position="372"/>
    </location>
</feature>
<sequence>MSNRFILLCTIVALNWLLMNNGVKGLRFPSLKRSLKSSLKRSQSRKREDNNPNSHYPPPHTQAPDLHQSTKSKLNSPQLSPTSQSIDPFSSIDRPKQQEQTRRLLQLTDLTTPPPRIPSKISRILTGLLIATSEESRDLTCKISTTKSSPFSSKHVESLLITFSRLSFSPLRLGGLTPSESLSSSPSTRKIISQTTLTNIETSFAKIDLDESGKLDRSELAQALLQTTINNNNNSTFDRSNKINLENIVKLSSNLLRLYDVNGDGELDRYEYSLMVEDIAMIKEQANAKRRREIEEEEKRKRNRRKWNLFNRRNETKGEGGGNTTSVGVNLETADAGLVMPLPDPPTTATSPSSSPPSSSSPTSSSTSPQTEFGSIELKNFTLDMRQIILPSLPLVSRFRSSPNLIKTPITVEVKGSFNRYDILNSFLLDAGLRRLVARALRLRVRTVRDLADGAMFVGRTWNLNSPSAPLVEVPKLTNIEFDEMNRVIITGRAKVQASPDAPVVENGFKLRTKLGTSGNGRYIGLRDPELAILLECPRAWEKNILQAASKLNLPRPTKPQPVVLFIPLGTARKLEAEAPRGFDLGPDNEITSIWIDKGALRFKLSAVLRPGKFLGNNYIAFSVPIRTFIITRDRVRAAIRSARLNKRQAIMEERKARLAVTLAEREREKREDEEEGADDLSPGFLKRIAKKVGRSWRRSWRWRRREARMKEEEEARAALLRAIEPEKPPPPWVEDEEGDEENDSAAESSPKESFFSKFVSGYQKATSDQVDKIKDKREEEKILGNVVSDWASAQISDFLQREGKASKAVLDDDVVVSSEASSSSSYQSTEVGGEGDGNNADEDGAEKDENEDGR</sequence>
<protein>
    <recommendedName>
        <fullName evidence="4">EF-hand domain-containing protein</fullName>
    </recommendedName>
</protein>
<proteinExistence type="predicted"/>
<dbReference type="InterPro" id="IPR018247">
    <property type="entry name" value="EF_Hand_1_Ca_BS"/>
</dbReference>
<feature type="region of interest" description="Disordered" evidence="2">
    <location>
        <begin position="34"/>
        <end position="100"/>
    </location>
</feature>
<feature type="compositionally biased region" description="Low complexity" evidence="2">
    <location>
        <begin position="746"/>
        <end position="755"/>
    </location>
</feature>
<dbReference type="AlphaFoldDB" id="A0A9W7BD70"/>
<dbReference type="Proteomes" id="UP001165085">
    <property type="component" value="Unassembled WGS sequence"/>
</dbReference>
<dbReference type="InterPro" id="IPR011992">
    <property type="entry name" value="EF-hand-dom_pair"/>
</dbReference>
<feature type="compositionally biased region" description="Low complexity" evidence="2">
    <location>
        <begin position="816"/>
        <end position="826"/>
    </location>
</feature>
<feature type="signal peptide" evidence="3">
    <location>
        <begin position="1"/>
        <end position="25"/>
    </location>
</feature>